<evidence type="ECO:0000256" key="1">
    <source>
        <dbReference type="SAM" id="MobiDB-lite"/>
    </source>
</evidence>
<keyword evidence="3" id="KW-1185">Reference proteome</keyword>
<dbReference type="AlphaFoldDB" id="A0A1C3V7W0"/>
<name>A0A1C3V7W0_9HYPH</name>
<dbReference type="EMBL" id="FMAH01000009">
    <property type="protein sequence ID" value="SCB23697.1"/>
    <property type="molecule type" value="Genomic_DNA"/>
</dbReference>
<dbReference type="RefSeq" id="WP_092846777.1">
    <property type="nucleotide sequence ID" value="NZ_FMAH01000009.1"/>
</dbReference>
<feature type="region of interest" description="Disordered" evidence="1">
    <location>
        <begin position="257"/>
        <end position="282"/>
    </location>
</feature>
<proteinExistence type="predicted"/>
<dbReference type="Proteomes" id="UP000199435">
    <property type="component" value="Unassembled WGS sequence"/>
</dbReference>
<protein>
    <submittedName>
        <fullName evidence="2">Uncharacterized protein</fullName>
    </submittedName>
</protein>
<evidence type="ECO:0000313" key="2">
    <source>
        <dbReference type="EMBL" id="SCB23697.1"/>
    </source>
</evidence>
<organism evidence="2 3">
    <name type="scientific">Rhizobium miluonense</name>
    <dbReference type="NCBI Taxonomy" id="411945"/>
    <lineage>
        <taxon>Bacteria</taxon>
        <taxon>Pseudomonadati</taxon>
        <taxon>Pseudomonadota</taxon>
        <taxon>Alphaproteobacteria</taxon>
        <taxon>Hyphomicrobiales</taxon>
        <taxon>Rhizobiaceae</taxon>
        <taxon>Rhizobium/Agrobacterium group</taxon>
        <taxon>Rhizobium</taxon>
    </lineage>
</organism>
<gene>
    <name evidence="2" type="ORF">GA0061102_1009106</name>
</gene>
<dbReference type="STRING" id="411945.GA0061102_1009106"/>
<evidence type="ECO:0000313" key="3">
    <source>
        <dbReference type="Proteomes" id="UP000199435"/>
    </source>
</evidence>
<sequence>MNVWPKTSSDCKIFVCDTITIISEGHAGSVVVSGSHGGLSSAKFVLGKGLLGVIFNDAGGGKDGAGIAGLDVLERAGLPAATIGCTSARIGNGEHMWVHGRISHANPAATALGVRSDQKLLEAAELLYGDAPVEREIEDDNVSTLLRCGATCGDNDIVVLDSVSMLTPGDADKIVVTGSHGGIPAGEYAIRFRPGLTVFNDAGVGCDRAGIAALTRMDAEGLAAAAIDCMTGRIGDPRDMLQHGVISFANKAAQARGVKPGSPLSETLAKYPPTMTAADRSS</sequence>
<reference evidence="3" key="1">
    <citation type="submission" date="2016-08" db="EMBL/GenBank/DDBJ databases">
        <authorList>
            <person name="Varghese N."/>
            <person name="Submissions Spin"/>
        </authorList>
    </citation>
    <scope>NUCLEOTIDE SEQUENCE [LARGE SCALE GENOMIC DNA]</scope>
    <source>
        <strain evidence="3">HAMBI 2971</strain>
    </source>
</reference>
<dbReference type="OrthoDB" id="1115380at2"/>
<accession>A0A1C3V7W0</accession>